<keyword evidence="4" id="KW-0238">DNA-binding</keyword>
<evidence type="ECO:0000256" key="4">
    <source>
        <dbReference type="ARBA" id="ARBA00023125"/>
    </source>
</evidence>
<dbReference type="SUPFAM" id="SSF88946">
    <property type="entry name" value="Sigma2 domain of RNA polymerase sigma factors"/>
    <property type="match status" value="1"/>
</dbReference>
<evidence type="ECO:0000256" key="1">
    <source>
        <dbReference type="ARBA" id="ARBA00010641"/>
    </source>
</evidence>
<dbReference type="AlphaFoldDB" id="A0A3D1JHB4"/>
<dbReference type="InterPro" id="IPR007627">
    <property type="entry name" value="RNA_pol_sigma70_r2"/>
</dbReference>
<dbReference type="InterPro" id="IPR013325">
    <property type="entry name" value="RNA_pol_sigma_r2"/>
</dbReference>
<keyword evidence="2" id="KW-0805">Transcription regulation</keyword>
<evidence type="ECO:0000313" key="8">
    <source>
        <dbReference type="EMBL" id="HCE17006.1"/>
    </source>
</evidence>
<dbReference type="GO" id="GO:0006352">
    <property type="term" value="P:DNA-templated transcription initiation"/>
    <property type="evidence" value="ECO:0007669"/>
    <property type="project" value="InterPro"/>
</dbReference>
<dbReference type="InterPro" id="IPR036388">
    <property type="entry name" value="WH-like_DNA-bd_sf"/>
</dbReference>
<name>A0A3D1JHB4_9CHLR</name>
<comment type="similarity">
    <text evidence="1">Belongs to the sigma-70 factor family. ECF subfamily.</text>
</comment>
<dbReference type="GO" id="GO:0003677">
    <property type="term" value="F:DNA binding"/>
    <property type="evidence" value="ECO:0007669"/>
    <property type="project" value="UniProtKB-KW"/>
</dbReference>
<dbReference type="GO" id="GO:0016987">
    <property type="term" value="F:sigma factor activity"/>
    <property type="evidence" value="ECO:0007669"/>
    <property type="project" value="UniProtKB-KW"/>
</dbReference>
<dbReference type="Proteomes" id="UP000264141">
    <property type="component" value="Unassembled WGS sequence"/>
</dbReference>
<comment type="caution">
    <text evidence="8">The sequence shown here is derived from an EMBL/GenBank/DDBJ whole genome shotgun (WGS) entry which is preliminary data.</text>
</comment>
<sequence length="206" mass="23796">MNSGDSGVDQVYTTLWLSKGNEIHRMMDADSLLARAQNLDHQALAAIHETYYPAIYRYVHYRLDDEELVEDIAADVFMCLLDNLQDGRHTIRDIRAWLFGTASHLVNDVLRRKYRKPVENLEDHEYLSSNVTPEHAAESQDQARAVRRAMRLLTPEQQQVLVLRFSMEFSLEETAQVMNKSIGAIKTLQFRALGALRRHLIRGDEE</sequence>
<dbReference type="SUPFAM" id="SSF88659">
    <property type="entry name" value="Sigma3 and sigma4 domains of RNA polymerase sigma factors"/>
    <property type="match status" value="1"/>
</dbReference>
<accession>A0A3D1JHB4</accession>
<feature type="domain" description="RNA polymerase sigma-70 region 4" evidence="7">
    <location>
        <begin position="149"/>
        <end position="197"/>
    </location>
</feature>
<dbReference type="Gene3D" id="1.10.1740.10">
    <property type="match status" value="1"/>
</dbReference>
<reference evidence="8 9" key="1">
    <citation type="journal article" date="2018" name="Nat. Biotechnol.">
        <title>A standardized bacterial taxonomy based on genome phylogeny substantially revises the tree of life.</title>
        <authorList>
            <person name="Parks D.H."/>
            <person name="Chuvochina M."/>
            <person name="Waite D.W."/>
            <person name="Rinke C."/>
            <person name="Skarshewski A."/>
            <person name="Chaumeil P.A."/>
            <person name="Hugenholtz P."/>
        </authorList>
    </citation>
    <scope>NUCLEOTIDE SEQUENCE [LARGE SCALE GENOMIC DNA]</scope>
    <source>
        <strain evidence="8">UBA8781</strain>
    </source>
</reference>
<dbReference type="STRING" id="229919.GCA_001050195_00377"/>
<dbReference type="InterPro" id="IPR007630">
    <property type="entry name" value="RNA_pol_sigma70_r4"/>
</dbReference>
<dbReference type="CDD" id="cd06171">
    <property type="entry name" value="Sigma70_r4"/>
    <property type="match status" value="1"/>
</dbReference>
<feature type="domain" description="RNA polymerase sigma-70 region 2" evidence="6">
    <location>
        <begin position="49"/>
        <end position="115"/>
    </location>
</feature>
<dbReference type="PANTHER" id="PTHR43133:SF57">
    <property type="entry name" value="RNA POLYMERASE SIGMA-70 FACTOR"/>
    <property type="match status" value="1"/>
</dbReference>
<evidence type="ECO:0000256" key="3">
    <source>
        <dbReference type="ARBA" id="ARBA00023082"/>
    </source>
</evidence>
<gene>
    <name evidence="8" type="ORF">DEQ80_04020</name>
</gene>
<protein>
    <submittedName>
        <fullName evidence="8">RNA polymerase subunit sigma-70</fullName>
    </submittedName>
</protein>
<dbReference type="InterPro" id="IPR014284">
    <property type="entry name" value="RNA_pol_sigma-70_dom"/>
</dbReference>
<dbReference type="InterPro" id="IPR039425">
    <property type="entry name" value="RNA_pol_sigma-70-like"/>
</dbReference>
<dbReference type="NCBIfam" id="TIGR02937">
    <property type="entry name" value="sigma70-ECF"/>
    <property type="match status" value="1"/>
</dbReference>
<keyword evidence="3" id="KW-0731">Sigma factor</keyword>
<evidence type="ECO:0000256" key="5">
    <source>
        <dbReference type="ARBA" id="ARBA00023163"/>
    </source>
</evidence>
<dbReference type="InterPro" id="IPR013324">
    <property type="entry name" value="RNA_pol_sigma_r3/r4-like"/>
</dbReference>
<keyword evidence="5" id="KW-0804">Transcription</keyword>
<organism evidence="8 9">
    <name type="scientific">Anaerolinea thermolimosa</name>
    <dbReference type="NCBI Taxonomy" id="229919"/>
    <lineage>
        <taxon>Bacteria</taxon>
        <taxon>Bacillati</taxon>
        <taxon>Chloroflexota</taxon>
        <taxon>Anaerolineae</taxon>
        <taxon>Anaerolineales</taxon>
        <taxon>Anaerolineaceae</taxon>
        <taxon>Anaerolinea</taxon>
    </lineage>
</organism>
<dbReference type="Pfam" id="PF04542">
    <property type="entry name" value="Sigma70_r2"/>
    <property type="match status" value="1"/>
</dbReference>
<evidence type="ECO:0000256" key="2">
    <source>
        <dbReference type="ARBA" id="ARBA00023015"/>
    </source>
</evidence>
<evidence type="ECO:0000259" key="6">
    <source>
        <dbReference type="Pfam" id="PF04542"/>
    </source>
</evidence>
<dbReference type="EMBL" id="DPBP01000019">
    <property type="protein sequence ID" value="HCE17006.1"/>
    <property type="molecule type" value="Genomic_DNA"/>
</dbReference>
<dbReference type="Pfam" id="PF04545">
    <property type="entry name" value="Sigma70_r4"/>
    <property type="match status" value="1"/>
</dbReference>
<evidence type="ECO:0000259" key="7">
    <source>
        <dbReference type="Pfam" id="PF04545"/>
    </source>
</evidence>
<dbReference type="PANTHER" id="PTHR43133">
    <property type="entry name" value="RNA POLYMERASE ECF-TYPE SIGMA FACTO"/>
    <property type="match status" value="1"/>
</dbReference>
<dbReference type="Gene3D" id="1.10.10.10">
    <property type="entry name" value="Winged helix-like DNA-binding domain superfamily/Winged helix DNA-binding domain"/>
    <property type="match status" value="1"/>
</dbReference>
<proteinExistence type="inferred from homology"/>
<evidence type="ECO:0000313" key="9">
    <source>
        <dbReference type="Proteomes" id="UP000264141"/>
    </source>
</evidence>